<dbReference type="NCBIfam" id="TIGR00634">
    <property type="entry name" value="recN"/>
    <property type="match status" value="1"/>
</dbReference>
<evidence type="ECO:0000256" key="9">
    <source>
        <dbReference type="PIRNR" id="PIRNR003128"/>
    </source>
</evidence>
<evidence type="ECO:0000256" key="1">
    <source>
        <dbReference type="ARBA" id="ARBA00003618"/>
    </source>
</evidence>
<sequence>MIEELHIRNLGVIAQASIEFKPGLTVLTGETGAGKTMLLTSLQLLLGQRADTGKIRAGEAEATVDGVFTVDEDLQAALGKNEIQESEDGILLIGRKISPTRSRSYLDRRPAPLNLLTDLGPNLAVIHGQAEQLNLKNLAYQREILDEFGSSEHQELVAQYQQAWKIAVAAKREKDAFEASLDDAEAEIQELTPVLQKIRKLNLEPGEEDSLQAEIKRIENAETLRGGLAQAHGYLSGNAEELGVVEAMTQAQQALRRIENYDPELNEISQRLAETIAQAQVIRDDLAYALHEINADPARLDALQGRRRSINQLLRGRAVDITGLLEWAETAEQKLAGLENIDDRLAELTQNLLDAQAEVLETGAALSASRAAVGANLEKLVDTELHGLAMPNAHFIVALKERIRPGPDGLEDIEMLLQPHPDLHPAPLAAGASGGELSRIMLALEVVLADRQAGENAGLTYIFDEIDAGIGGSAAREVGYRLARLAKHRQVLVVTHLAQVAAWADQQLVIHKEGSTTTVKPVENGERVLELARMLSGAQHSETAQAHAEELLAEAQLRKSER</sequence>
<reference evidence="12 13" key="1">
    <citation type="submission" date="2009-01" db="EMBL/GenBank/DDBJ databases">
        <authorList>
            <person name="Qin X."/>
            <person name="Bachman B."/>
            <person name="Battles P."/>
            <person name="Bell A."/>
            <person name="Bess C."/>
            <person name="Bickham C."/>
            <person name="Chaboub L."/>
            <person name="Chen D."/>
            <person name="Coyle M."/>
            <person name="Deiros D.R."/>
            <person name="Dinh H."/>
            <person name="Forbes L."/>
            <person name="Fowler G."/>
            <person name="Francisco L."/>
            <person name="Fu Q."/>
            <person name="Gubbala S."/>
            <person name="Hale W."/>
            <person name="Han Y."/>
            <person name="Hemphill L."/>
            <person name="Highlander S.K."/>
            <person name="Hirani K."/>
            <person name="Hogues M."/>
            <person name="Jackson L."/>
            <person name="Jakkamsetti A."/>
            <person name="Javaid M."/>
            <person name="Jiang H."/>
            <person name="Korchina V."/>
            <person name="Kovar C."/>
            <person name="Lara F."/>
            <person name="Lee S."/>
            <person name="Mata R."/>
            <person name="Mathew T."/>
            <person name="Moen C."/>
            <person name="Morales K."/>
            <person name="Munidasa M."/>
            <person name="Nazareth L."/>
            <person name="Ngo R."/>
            <person name="Nguyen L."/>
            <person name="Okwuonu G."/>
            <person name="Ongeri F."/>
            <person name="Patil S."/>
            <person name="Petrosino J."/>
            <person name="Pham C."/>
            <person name="Pham P."/>
            <person name="Pu L.-L."/>
            <person name="Puazo M."/>
            <person name="Raj R."/>
            <person name="Reid J."/>
            <person name="Rouhana J."/>
            <person name="Saada N."/>
            <person name="Shang Y."/>
            <person name="Simmons D."/>
            <person name="Thornton R."/>
            <person name="Warren J."/>
            <person name="Weissenberger G."/>
            <person name="Zhang J."/>
            <person name="Zhang L."/>
            <person name="Zhou C."/>
            <person name="Zhu D."/>
            <person name="Muzny D."/>
            <person name="Worley K."/>
            <person name="Gibbs R."/>
        </authorList>
    </citation>
    <scope>NUCLEOTIDE SEQUENCE [LARGE SCALE GENOMIC DNA]</scope>
    <source>
        <strain evidence="12 13">DSM 15436</strain>
    </source>
</reference>
<dbReference type="RefSeq" id="WP_006547470.1">
    <property type="nucleotide sequence ID" value="NZ_DS999546.1"/>
</dbReference>
<evidence type="ECO:0000313" key="12">
    <source>
        <dbReference type="EMBL" id="EEH64184.1"/>
    </source>
</evidence>
<dbReference type="GO" id="GO:0009432">
    <property type="term" value="P:SOS response"/>
    <property type="evidence" value="ECO:0007669"/>
    <property type="project" value="TreeGrafter"/>
</dbReference>
<dbReference type="EMBL" id="ACFG01000006">
    <property type="protein sequence ID" value="EEH64184.1"/>
    <property type="molecule type" value="Genomic_DNA"/>
</dbReference>
<evidence type="ECO:0000256" key="10">
    <source>
        <dbReference type="SAM" id="Coils"/>
    </source>
</evidence>
<accession>C0VZ83</accession>
<evidence type="ECO:0000256" key="5">
    <source>
        <dbReference type="ARBA" id="ARBA00022763"/>
    </source>
</evidence>
<evidence type="ECO:0000256" key="3">
    <source>
        <dbReference type="ARBA" id="ARBA00021315"/>
    </source>
</evidence>
<dbReference type="OrthoDB" id="9806954at2"/>
<comment type="caution">
    <text evidence="12">The sequence shown here is derived from an EMBL/GenBank/DDBJ whole genome shotgun (WGS) entry which is preliminary data.</text>
</comment>
<organism evidence="12 13">
    <name type="scientific">Gleimia coleocanis DSM 15436</name>
    <dbReference type="NCBI Taxonomy" id="525245"/>
    <lineage>
        <taxon>Bacteria</taxon>
        <taxon>Bacillati</taxon>
        <taxon>Actinomycetota</taxon>
        <taxon>Actinomycetes</taxon>
        <taxon>Actinomycetales</taxon>
        <taxon>Actinomycetaceae</taxon>
        <taxon>Gleimia</taxon>
    </lineage>
</organism>
<proteinExistence type="inferred from homology"/>
<evidence type="ECO:0000256" key="4">
    <source>
        <dbReference type="ARBA" id="ARBA00022741"/>
    </source>
</evidence>
<feature type="domain" description="RecF/RecN/SMC N-terminal" evidence="11">
    <location>
        <begin position="2"/>
        <end position="512"/>
    </location>
</feature>
<dbReference type="GO" id="GO:0005524">
    <property type="term" value="F:ATP binding"/>
    <property type="evidence" value="ECO:0007669"/>
    <property type="project" value="UniProtKB-KW"/>
</dbReference>
<feature type="coiled-coil region" evidence="10">
    <location>
        <begin position="331"/>
        <end position="358"/>
    </location>
</feature>
<dbReference type="HOGENOM" id="CLU_018297_3_1_11"/>
<dbReference type="Gene3D" id="3.40.50.300">
    <property type="entry name" value="P-loop containing nucleotide triphosphate hydrolases"/>
    <property type="match status" value="2"/>
</dbReference>
<keyword evidence="4" id="KW-0547">Nucleotide-binding</keyword>
<dbReference type="InterPro" id="IPR003395">
    <property type="entry name" value="RecF/RecN/SMC_N"/>
</dbReference>
<evidence type="ECO:0000259" key="11">
    <source>
        <dbReference type="Pfam" id="PF02463"/>
    </source>
</evidence>
<dbReference type="eggNOG" id="COG0497">
    <property type="taxonomic scope" value="Bacteria"/>
</dbReference>
<gene>
    <name evidence="12" type="primary">recN</name>
    <name evidence="12" type="ORF">HMPREF0044_0473</name>
</gene>
<dbReference type="Gene3D" id="6.10.140.1090">
    <property type="match status" value="1"/>
</dbReference>
<evidence type="ECO:0000256" key="8">
    <source>
        <dbReference type="ARBA" id="ARBA00033408"/>
    </source>
</evidence>
<keyword evidence="13" id="KW-1185">Reference proteome</keyword>
<dbReference type="CDD" id="cd03241">
    <property type="entry name" value="ABC_RecN"/>
    <property type="match status" value="1"/>
</dbReference>
<dbReference type="PANTHER" id="PTHR11059">
    <property type="entry name" value="DNA REPAIR PROTEIN RECN"/>
    <property type="match status" value="1"/>
</dbReference>
<evidence type="ECO:0000313" key="13">
    <source>
        <dbReference type="Proteomes" id="UP000010301"/>
    </source>
</evidence>
<dbReference type="Pfam" id="PF02463">
    <property type="entry name" value="SMC_N"/>
    <property type="match status" value="1"/>
</dbReference>
<dbReference type="AlphaFoldDB" id="C0VZ83"/>
<keyword evidence="7 9" id="KW-0234">DNA repair</keyword>
<evidence type="ECO:0000256" key="7">
    <source>
        <dbReference type="ARBA" id="ARBA00023204"/>
    </source>
</evidence>
<dbReference type="GO" id="GO:0006281">
    <property type="term" value="P:DNA repair"/>
    <property type="evidence" value="ECO:0007669"/>
    <property type="project" value="UniProtKB-KW"/>
</dbReference>
<dbReference type="SUPFAM" id="SSF52540">
    <property type="entry name" value="P-loop containing nucleoside triphosphate hydrolases"/>
    <property type="match status" value="1"/>
</dbReference>
<keyword evidence="6" id="KW-0067">ATP-binding</keyword>
<dbReference type="Proteomes" id="UP000010301">
    <property type="component" value="Unassembled WGS sequence"/>
</dbReference>
<dbReference type="STRING" id="525245.HMPREF0044_0473"/>
<keyword evidence="10" id="KW-0175">Coiled coil</keyword>
<dbReference type="PANTHER" id="PTHR11059:SF0">
    <property type="entry name" value="DNA REPAIR PROTEIN RECN"/>
    <property type="match status" value="1"/>
</dbReference>
<dbReference type="PIRSF" id="PIRSF003128">
    <property type="entry name" value="RecN"/>
    <property type="match status" value="1"/>
</dbReference>
<keyword evidence="5 9" id="KW-0227">DNA damage</keyword>
<comment type="similarity">
    <text evidence="2 9">Belongs to the RecN family.</text>
</comment>
<dbReference type="GO" id="GO:0043590">
    <property type="term" value="C:bacterial nucleoid"/>
    <property type="evidence" value="ECO:0007669"/>
    <property type="project" value="TreeGrafter"/>
</dbReference>
<evidence type="ECO:0000256" key="6">
    <source>
        <dbReference type="ARBA" id="ARBA00022840"/>
    </source>
</evidence>
<dbReference type="InterPro" id="IPR004604">
    <property type="entry name" value="DNA_recomb/repair_RecN"/>
</dbReference>
<name>C0VZ83_9ACTO</name>
<dbReference type="GO" id="GO:0006310">
    <property type="term" value="P:DNA recombination"/>
    <property type="evidence" value="ECO:0007669"/>
    <property type="project" value="InterPro"/>
</dbReference>
<comment type="function">
    <text evidence="1 9">May be involved in recombinational repair of damaged DNA.</text>
</comment>
<dbReference type="InterPro" id="IPR027417">
    <property type="entry name" value="P-loop_NTPase"/>
</dbReference>
<protein>
    <recommendedName>
        <fullName evidence="3 9">DNA repair protein RecN</fullName>
    </recommendedName>
    <alternativeName>
        <fullName evidence="8 9">Recombination protein N</fullName>
    </alternativeName>
</protein>
<evidence type="ECO:0000256" key="2">
    <source>
        <dbReference type="ARBA" id="ARBA00009441"/>
    </source>
</evidence>